<dbReference type="SMART" id="SM00382">
    <property type="entry name" value="AAA"/>
    <property type="match status" value="1"/>
</dbReference>
<comment type="subcellular location">
    <subcellularLocation>
        <location evidence="1">Cell inner membrane</location>
        <topology evidence="1">Peripheral membrane protein</topology>
    </subcellularLocation>
</comment>
<keyword evidence="3" id="KW-0813">Transport</keyword>
<dbReference type="GO" id="GO:0005524">
    <property type="term" value="F:ATP binding"/>
    <property type="evidence" value="ECO:0007669"/>
    <property type="project" value="UniProtKB-KW"/>
</dbReference>
<evidence type="ECO:0000313" key="9">
    <source>
        <dbReference type="EMBL" id="GIU46019.1"/>
    </source>
</evidence>
<proteinExistence type="inferred from homology"/>
<reference evidence="9 10" key="1">
    <citation type="submission" date="2021-05" db="EMBL/GenBank/DDBJ databases">
        <title>Molecular characterization for Shewanella algae harboring chromosomal blaOXA-55-like strains isolated from clinical and environment sample.</title>
        <authorList>
            <person name="Ohama Y."/>
            <person name="Aoki K."/>
            <person name="Harada S."/>
            <person name="Moriya K."/>
            <person name="Ishii Y."/>
            <person name="Tateda K."/>
        </authorList>
    </citation>
    <scope>NUCLEOTIDE SEQUENCE [LARGE SCALE GENOMIC DNA]</scope>
    <source>
        <strain evidence="9 10">LMG 23746</strain>
    </source>
</reference>
<evidence type="ECO:0000256" key="2">
    <source>
        <dbReference type="ARBA" id="ARBA00005417"/>
    </source>
</evidence>
<keyword evidence="6 9" id="KW-0067">ATP-binding</keyword>
<dbReference type="Gene3D" id="3.40.50.300">
    <property type="entry name" value="P-loop containing nucleotide triphosphate hydrolases"/>
    <property type="match status" value="1"/>
</dbReference>
<accession>A0ABQ4PF40</accession>
<evidence type="ECO:0000256" key="5">
    <source>
        <dbReference type="ARBA" id="ARBA00022741"/>
    </source>
</evidence>
<comment type="similarity">
    <text evidence="2">Belongs to the ABC transporter superfamily.</text>
</comment>
<dbReference type="SUPFAM" id="SSF52540">
    <property type="entry name" value="P-loop containing nucleoside triphosphate hydrolases"/>
    <property type="match status" value="1"/>
</dbReference>
<dbReference type="PROSITE" id="PS50893">
    <property type="entry name" value="ABC_TRANSPORTER_2"/>
    <property type="match status" value="1"/>
</dbReference>
<dbReference type="PANTHER" id="PTHR43297:SF11">
    <property type="entry name" value="ATPASE COMPONENT OF ABC-TYPE TRANSPORT SYSTEM"/>
    <property type="match status" value="1"/>
</dbReference>
<keyword evidence="10" id="KW-1185">Reference proteome</keyword>
<evidence type="ECO:0000313" key="10">
    <source>
        <dbReference type="Proteomes" id="UP000761574"/>
    </source>
</evidence>
<protein>
    <submittedName>
        <fullName evidence="9">Peptide ABC transporter ATP-binding protein</fullName>
    </submittedName>
</protein>
<organism evidence="9 10">
    <name type="scientific">Shewanella algidipiscicola</name>
    <dbReference type="NCBI Taxonomy" id="614070"/>
    <lineage>
        <taxon>Bacteria</taxon>
        <taxon>Pseudomonadati</taxon>
        <taxon>Pseudomonadota</taxon>
        <taxon>Gammaproteobacteria</taxon>
        <taxon>Alteromonadales</taxon>
        <taxon>Shewanellaceae</taxon>
        <taxon>Shewanella</taxon>
    </lineage>
</organism>
<dbReference type="EMBL" id="BPFB01000014">
    <property type="protein sequence ID" value="GIU46019.1"/>
    <property type="molecule type" value="Genomic_DNA"/>
</dbReference>
<evidence type="ECO:0000256" key="1">
    <source>
        <dbReference type="ARBA" id="ARBA00004417"/>
    </source>
</evidence>
<evidence type="ECO:0000256" key="7">
    <source>
        <dbReference type="ARBA" id="ARBA00023136"/>
    </source>
</evidence>
<sequence>MLTVEGLSIQSDAVSLLSPLSFSLKQGEVLGVIGASGSGKSLLAQALMGQVPPGFKLGGKVISQQGARRALAAQSASVLDPLRLIGSQLRYAAQRLGKRASTRRHYFKLGGNITERYRHQLSGGMAKRALMAQACWQSSEIMIADEPCCGLDVEAALAIYQHLAMLARDEQLGVMVISHNLRQLLPIADRVLVLRDGRAVEMTTPAHIRAGACDEYTHRFWTALPEHWESERVAVA</sequence>
<evidence type="ECO:0000256" key="4">
    <source>
        <dbReference type="ARBA" id="ARBA00022475"/>
    </source>
</evidence>
<keyword evidence="5" id="KW-0547">Nucleotide-binding</keyword>
<dbReference type="Proteomes" id="UP000761574">
    <property type="component" value="Unassembled WGS sequence"/>
</dbReference>
<dbReference type="RefSeq" id="WP_119978104.1">
    <property type="nucleotide sequence ID" value="NZ_BPFB01000014.1"/>
</dbReference>
<keyword evidence="4" id="KW-1003">Cell membrane</keyword>
<feature type="domain" description="ABC transporter" evidence="8">
    <location>
        <begin position="2"/>
        <end position="221"/>
    </location>
</feature>
<dbReference type="InterPro" id="IPR050388">
    <property type="entry name" value="ABC_Ni/Peptide_Import"/>
</dbReference>
<evidence type="ECO:0000256" key="6">
    <source>
        <dbReference type="ARBA" id="ARBA00022840"/>
    </source>
</evidence>
<evidence type="ECO:0000259" key="8">
    <source>
        <dbReference type="PROSITE" id="PS50893"/>
    </source>
</evidence>
<dbReference type="InterPro" id="IPR027417">
    <property type="entry name" value="P-loop_NTPase"/>
</dbReference>
<dbReference type="InterPro" id="IPR003593">
    <property type="entry name" value="AAA+_ATPase"/>
</dbReference>
<dbReference type="Pfam" id="PF00005">
    <property type="entry name" value="ABC_tran"/>
    <property type="match status" value="1"/>
</dbReference>
<gene>
    <name evidence="9" type="ORF">TUM4630_15510</name>
</gene>
<dbReference type="PANTHER" id="PTHR43297">
    <property type="entry name" value="OLIGOPEPTIDE TRANSPORT ATP-BINDING PROTEIN APPD"/>
    <property type="match status" value="1"/>
</dbReference>
<name>A0ABQ4PF40_9GAMM</name>
<comment type="caution">
    <text evidence="9">The sequence shown here is derived from an EMBL/GenBank/DDBJ whole genome shotgun (WGS) entry which is preliminary data.</text>
</comment>
<evidence type="ECO:0000256" key="3">
    <source>
        <dbReference type="ARBA" id="ARBA00022448"/>
    </source>
</evidence>
<dbReference type="InterPro" id="IPR003439">
    <property type="entry name" value="ABC_transporter-like_ATP-bd"/>
</dbReference>
<keyword evidence="7" id="KW-0472">Membrane</keyword>